<reference evidence="1 2" key="1">
    <citation type="submission" date="2024-11" db="EMBL/GenBank/DDBJ databases">
        <title>Adaptive evolution of stress response genes in parasites aligns with host niche diversity.</title>
        <authorList>
            <person name="Hahn C."/>
            <person name="Resl P."/>
        </authorList>
    </citation>
    <scope>NUCLEOTIDE SEQUENCE [LARGE SCALE GENOMIC DNA]</scope>
    <source>
        <strain evidence="1">EGGRZ-B1_66</strain>
        <tissue evidence="1">Body</tissue>
    </source>
</reference>
<dbReference type="AlphaFoldDB" id="A0ABD2PJV2"/>
<accession>A0ABD2PJV2</accession>
<dbReference type="SUPFAM" id="SSF75011">
    <property type="entry name" value="3-carboxy-cis,cis-mucoante lactonizing enzyme"/>
    <property type="match status" value="1"/>
</dbReference>
<protein>
    <submittedName>
        <fullName evidence="1">Uncharacterized protein</fullName>
    </submittedName>
</protein>
<evidence type="ECO:0000313" key="1">
    <source>
        <dbReference type="EMBL" id="KAL3307725.1"/>
    </source>
</evidence>
<name>A0ABD2PJV2_9PLAT</name>
<keyword evidence="2" id="KW-1185">Reference proteome</keyword>
<sequence length="321" mass="35743">MVVRSDSGRAVLAAGQTLLSHTSNKVIFQLDARKGHKNGAVLVGQYCAQERHDRGECLRMNLVEPKGIAVSYREDLYFIDDRDLWRFPMSRAPLLNHTAGDSRCKNEQLMNERYAQASETQRLVTSAEKAGFRMRCGVTYKVSDFAFQMPTKLLYNPLEDSLYIVDQSLVYKLHLKSLTLATVIGCHDPLPPGSHIRDITFNPDGELIFATATQIFIRSSLDHSVSLIAGSNGEPSSFQPHLDLAHSYSFHGITAITSNVHGELFVADSTAHRAMVSVLSVFLDLAEPCLLSIIRFRAPYFVPGIIYGLLNIISKKSKINE</sequence>
<dbReference type="EMBL" id="JBJKFK010006634">
    <property type="protein sequence ID" value="KAL3307725.1"/>
    <property type="molecule type" value="Genomic_DNA"/>
</dbReference>
<comment type="caution">
    <text evidence="1">The sequence shown here is derived from an EMBL/GenBank/DDBJ whole genome shotgun (WGS) entry which is preliminary data.</text>
</comment>
<proteinExistence type="predicted"/>
<evidence type="ECO:0000313" key="2">
    <source>
        <dbReference type="Proteomes" id="UP001626550"/>
    </source>
</evidence>
<dbReference type="Proteomes" id="UP001626550">
    <property type="component" value="Unassembled WGS sequence"/>
</dbReference>
<gene>
    <name evidence="1" type="ORF">Ciccas_013756</name>
</gene>
<organism evidence="1 2">
    <name type="scientific">Cichlidogyrus casuarinus</name>
    <dbReference type="NCBI Taxonomy" id="1844966"/>
    <lineage>
        <taxon>Eukaryota</taxon>
        <taxon>Metazoa</taxon>
        <taxon>Spiralia</taxon>
        <taxon>Lophotrochozoa</taxon>
        <taxon>Platyhelminthes</taxon>
        <taxon>Monogenea</taxon>
        <taxon>Monopisthocotylea</taxon>
        <taxon>Dactylogyridea</taxon>
        <taxon>Ancyrocephalidae</taxon>
        <taxon>Cichlidogyrus</taxon>
    </lineage>
</organism>